<evidence type="ECO:0000313" key="1">
    <source>
        <dbReference type="EMBL" id="CAG7718976.1"/>
    </source>
</evidence>
<keyword evidence="2" id="KW-1185">Reference proteome</keyword>
<proteinExistence type="predicted"/>
<dbReference type="EMBL" id="CAJVCH010057582">
    <property type="protein sequence ID" value="CAG7718976.1"/>
    <property type="molecule type" value="Genomic_DNA"/>
</dbReference>
<dbReference type="Proteomes" id="UP000708208">
    <property type="component" value="Unassembled WGS sequence"/>
</dbReference>
<gene>
    <name evidence="1" type="ORF">AFUS01_LOCUS8326</name>
</gene>
<accession>A0A8J2JG22</accession>
<evidence type="ECO:0000313" key="2">
    <source>
        <dbReference type="Proteomes" id="UP000708208"/>
    </source>
</evidence>
<name>A0A8J2JG22_9HEXA</name>
<organism evidence="1 2">
    <name type="scientific">Allacma fusca</name>
    <dbReference type="NCBI Taxonomy" id="39272"/>
    <lineage>
        <taxon>Eukaryota</taxon>
        <taxon>Metazoa</taxon>
        <taxon>Ecdysozoa</taxon>
        <taxon>Arthropoda</taxon>
        <taxon>Hexapoda</taxon>
        <taxon>Collembola</taxon>
        <taxon>Symphypleona</taxon>
        <taxon>Sminthuridae</taxon>
        <taxon>Allacma</taxon>
    </lineage>
</organism>
<dbReference type="AlphaFoldDB" id="A0A8J2JG22"/>
<comment type="caution">
    <text evidence="1">The sequence shown here is derived from an EMBL/GenBank/DDBJ whole genome shotgun (WGS) entry which is preliminary data.</text>
</comment>
<sequence length="67" mass="7742">MFLTNQLIRMRLRSNNSRFHKDIMFVKVAVVLTSARVLQFILSGIAKSKRSESLFALLPESLQNKFT</sequence>
<protein>
    <submittedName>
        <fullName evidence="1">Uncharacterized protein</fullName>
    </submittedName>
</protein>
<feature type="non-terminal residue" evidence="1">
    <location>
        <position position="1"/>
    </location>
</feature>
<reference evidence="1" key="1">
    <citation type="submission" date="2021-06" db="EMBL/GenBank/DDBJ databases">
        <authorList>
            <person name="Hodson N. C."/>
            <person name="Mongue J. A."/>
            <person name="Jaron S. K."/>
        </authorList>
    </citation>
    <scope>NUCLEOTIDE SEQUENCE</scope>
</reference>